<dbReference type="OrthoDB" id="2194250at2759"/>
<protein>
    <submittedName>
        <fullName evidence="4">Heterochromatin-associated protein HP1, CHROMO domain protein</fullName>
    </submittedName>
</protein>
<evidence type="ECO:0000256" key="1">
    <source>
        <dbReference type="ARBA" id="ARBA00004123"/>
    </source>
</evidence>
<evidence type="ECO:0000256" key="2">
    <source>
        <dbReference type="ARBA" id="ARBA00023242"/>
    </source>
</evidence>
<evidence type="ECO:0000259" key="3">
    <source>
        <dbReference type="PROSITE" id="PS50013"/>
    </source>
</evidence>
<gene>
    <name evidence="4" type="ORF">M153_20290001355</name>
</gene>
<dbReference type="Pfam" id="PF01393">
    <property type="entry name" value="Chromo_shadow"/>
    <property type="match status" value="1"/>
</dbReference>
<dbReference type="GO" id="GO:0005634">
    <property type="term" value="C:nucleus"/>
    <property type="evidence" value="ECO:0007669"/>
    <property type="project" value="UniProtKB-SubCell"/>
</dbReference>
<evidence type="ECO:0000313" key="4">
    <source>
        <dbReference type="EMBL" id="KRH92932.1"/>
    </source>
</evidence>
<dbReference type="SMART" id="SM00298">
    <property type="entry name" value="CHROMO"/>
    <property type="match status" value="1"/>
</dbReference>
<dbReference type="Proteomes" id="UP000051530">
    <property type="component" value="Unassembled WGS sequence"/>
</dbReference>
<dbReference type="Gene3D" id="2.40.50.40">
    <property type="match status" value="2"/>
</dbReference>
<feature type="domain" description="Chromo" evidence="3">
    <location>
        <begin position="7"/>
        <end position="65"/>
    </location>
</feature>
<dbReference type="VEuPathDB" id="MicrosporidiaDB:M153_20290001355"/>
<keyword evidence="5" id="KW-1185">Reference proteome</keyword>
<dbReference type="CDD" id="cd00024">
    <property type="entry name" value="CD_CSD"/>
    <property type="match status" value="1"/>
</dbReference>
<dbReference type="AlphaFoldDB" id="A0A0R0M0Q4"/>
<name>A0A0R0M0Q4_9MICR</name>
<dbReference type="PANTHER" id="PTHR22812">
    <property type="entry name" value="CHROMOBOX PROTEIN"/>
    <property type="match status" value="1"/>
</dbReference>
<dbReference type="SUPFAM" id="SSF54160">
    <property type="entry name" value="Chromo domain-like"/>
    <property type="match status" value="2"/>
</dbReference>
<dbReference type="EMBL" id="LGUB01000581">
    <property type="protein sequence ID" value="KRH92932.1"/>
    <property type="molecule type" value="Genomic_DNA"/>
</dbReference>
<dbReference type="InterPro" id="IPR023780">
    <property type="entry name" value="Chromo_domain"/>
</dbReference>
<sequence length="143" mass="17055">MSEENIFNVERIVDSRIYKGKKQYLIKWEGFDDKENTWEAAKDILCKDLINEFEKSKKSSKVSSTENKKILNKKLNLDISNEWHNDVTHIESVYKDEKTHNLMCDLIFKNGSKLSMETQQVYYKCPIRLLEYYEKNINFVDEA</sequence>
<accession>A0A0R0M0Q4</accession>
<dbReference type="InterPro" id="IPR008251">
    <property type="entry name" value="Chromo_shadow_dom"/>
</dbReference>
<evidence type="ECO:0000313" key="5">
    <source>
        <dbReference type="Proteomes" id="UP000051530"/>
    </source>
</evidence>
<dbReference type="PROSITE" id="PS50013">
    <property type="entry name" value="CHROMO_2"/>
    <property type="match status" value="1"/>
</dbReference>
<comment type="caution">
    <text evidence="4">The sequence shown here is derived from an EMBL/GenBank/DDBJ whole genome shotgun (WGS) entry which is preliminary data.</text>
</comment>
<dbReference type="Pfam" id="PF00385">
    <property type="entry name" value="Chromo"/>
    <property type="match status" value="1"/>
</dbReference>
<dbReference type="InterPro" id="IPR016197">
    <property type="entry name" value="Chromo-like_dom_sf"/>
</dbReference>
<dbReference type="InterPro" id="IPR051219">
    <property type="entry name" value="Heterochromatin_chromo-domain"/>
</dbReference>
<reference evidence="4 5" key="1">
    <citation type="submission" date="2015-07" db="EMBL/GenBank/DDBJ databases">
        <title>The genome of Pseudoloma neurophilia, a relevant intracellular parasite of the zebrafish.</title>
        <authorList>
            <person name="Ndikumana S."/>
            <person name="Pelin A."/>
            <person name="Sanders J."/>
            <person name="Corradi N."/>
        </authorList>
    </citation>
    <scope>NUCLEOTIDE SEQUENCE [LARGE SCALE GENOMIC DNA]</scope>
    <source>
        <strain evidence="4 5">MK1</strain>
    </source>
</reference>
<comment type="subcellular location">
    <subcellularLocation>
        <location evidence="1">Nucleus</location>
    </subcellularLocation>
</comment>
<keyword evidence="2" id="KW-0539">Nucleus</keyword>
<proteinExistence type="predicted"/>
<dbReference type="InterPro" id="IPR000953">
    <property type="entry name" value="Chromo/chromo_shadow_dom"/>
</dbReference>
<organism evidence="4 5">
    <name type="scientific">Pseudoloma neurophilia</name>
    <dbReference type="NCBI Taxonomy" id="146866"/>
    <lineage>
        <taxon>Eukaryota</taxon>
        <taxon>Fungi</taxon>
        <taxon>Fungi incertae sedis</taxon>
        <taxon>Microsporidia</taxon>
        <taxon>Pseudoloma</taxon>
    </lineage>
</organism>